<proteinExistence type="predicted"/>
<dbReference type="Proteomes" id="UP001176940">
    <property type="component" value="Unassembled WGS sequence"/>
</dbReference>
<accession>A0ABN9MBB3</accession>
<comment type="caution">
    <text evidence="1">The sequence shown here is derived from an EMBL/GenBank/DDBJ whole genome shotgun (WGS) entry which is preliminary data.</text>
</comment>
<name>A0ABN9MBB3_9NEOB</name>
<gene>
    <name evidence="1" type="ORF">RIMI_LOCUS18856399</name>
</gene>
<dbReference type="EMBL" id="CAUEEQ010058633">
    <property type="protein sequence ID" value="CAJ0963856.1"/>
    <property type="molecule type" value="Genomic_DNA"/>
</dbReference>
<reference evidence="1" key="1">
    <citation type="submission" date="2023-07" db="EMBL/GenBank/DDBJ databases">
        <authorList>
            <person name="Stuckert A."/>
        </authorList>
    </citation>
    <scope>NUCLEOTIDE SEQUENCE</scope>
</reference>
<evidence type="ECO:0000313" key="2">
    <source>
        <dbReference type="Proteomes" id="UP001176940"/>
    </source>
</evidence>
<feature type="non-terminal residue" evidence="1">
    <location>
        <position position="1"/>
    </location>
</feature>
<sequence length="80" mass="9050">LQHKELKEPPCQNAALVLHKSSGELTQSTDIEYLLNAPLLPSHKLYVDTRPKFRPVPTVCVVVLLLLIQHVHTNCQFPID</sequence>
<organism evidence="1 2">
    <name type="scientific">Ranitomeya imitator</name>
    <name type="common">mimic poison frog</name>
    <dbReference type="NCBI Taxonomy" id="111125"/>
    <lineage>
        <taxon>Eukaryota</taxon>
        <taxon>Metazoa</taxon>
        <taxon>Chordata</taxon>
        <taxon>Craniata</taxon>
        <taxon>Vertebrata</taxon>
        <taxon>Euteleostomi</taxon>
        <taxon>Amphibia</taxon>
        <taxon>Batrachia</taxon>
        <taxon>Anura</taxon>
        <taxon>Neobatrachia</taxon>
        <taxon>Hyloidea</taxon>
        <taxon>Dendrobatidae</taxon>
        <taxon>Dendrobatinae</taxon>
        <taxon>Ranitomeya</taxon>
    </lineage>
</organism>
<evidence type="ECO:0000313" key="1">
    <source>
        <dbReference type="EMBL" id="CAJ0963856.1"/>
    </source>
</evidence>
<keyword evidence="2" id="KW-1185">Reference proteome</keyword>
<protein>
    <submittedName>
        <fullName evidence="1">Uncharacterized protein</fullName>
    </submittedName>
</protein>